<keyword evidence="3 7" id="KW-0574">Periplasm</keyword>
<dbReference type="EC" id="5.2.1.8" evidence="7"/>
<evidence type="ECO:0000256" key="3">
    <source>
        <dbReference type="ARBA" id="ARBA00022764"/>
    </source>
</evidence>
<name>A0A8J6NWI2_9GAMM</name>
<evidence type="ECO:0000256" key="1">
    <source>
        <dbReference type="ARBA" id="ARBA00022729"/>
    </source>
</evidence>
<evidence type="ECO:0000313" key="9">
    <source>
        <dbReference type="EMBL" id="MBC8518844.1"/>
    </source>
</evidence>
<feature type="signal peptide" evidence="7">
    <location>
        <begin position="1"/>
        <end position="18"/>
    </location>
</feature>
<dbReference type="InterPro" id="IPR023034">
    <property type="entry name" value="PPIase_SurA"/>
</dbReference>
<dbReference type="GO" id="GO:0030288">
    <property type="term" value="C:outer membrane-bounded periplasmic space"/>
    <property type="evidence" value="ECO:0007669"/>
    <property type="project" value="InterPro"/>
</dbReference>
<dbReference type="GO" id="GO:0006457">
    <property type="term" value="P:protein folding"/>
    <property type="evidence" value="ECO:0007669"/>
    <property type="project" value="UniProtKB-UniRule"/>
</dbReference>
<evidence type="ECO:0000259" key="8">
    <source>
        <dbReference type="PROSITE" id="PS50198"/>
    </source>
</evidence>
<evidence type="ECO:0000256" key="7">
    <source>
        <dbReference type="HAMAP-Rule" id="MF_01183"/>
    </source>
</evidence>
<dbReference type="InterPro" id="IPR050280">
    <property type="entry name" value="OMP_Chaperone_SurA"/>
</dbReference>
<dbReference type="InterPro" id="IPR046357">
    <property type="entry name" value="PPIase_dom_sf"/>
</dbReference>
<comment type="subcellular location">
    <subcellularLocation>
        <location evidence="7">Periplasm</location>
    </subcellularLocation>
    <text evidence="7">Is capable of associating with the outer membrane.</text>
</comment>
<dbReference type="Pfam" id="PF00639">
    <property type="entry name" value="Rotamase"/>
    <property type="match status" value="2"/>
</dbReference>
<dbReference type="InterPro" id="IPR023058">
    <property type="entry name" value="PPIase_PpiC_CS"/>
</dbReference>
<dbReference type="InterPro" id="IPR000297">
    <property type="entry name" value="PPIase_PpiC"/>
</dbReference>
<dbReference type="EMBL" id="JACNFK010000008">
    <property type="protein sequence ID" value="MBC8518844.1"/>
    <property type="molecule type" value="Genomic_DNA"/>
</dbReference>
<dbReference type="Pfam" id="PF09312">
    <property type="entry name" value="SurA_N"/>
    <property type="match status" value="1"/>
</dbReference>
<evidence type="ECO:0000256" key="4">
    <source>
        <dbReference type="ARBA" id="ARBA00023110"/>
    </source>
</evidence>
<comment type="catalytic activity">
    <reaction evidence="7">
        <text>[protein]-peptidylproline (omega=180) = [protein]-peptidylproline (omega=0)</text>
        <dbReference type="Rhea" id="RHEA:16237"/>
        <dbReference type="Rhea" id="RHEA-COMP:10747"/>
        <dbReference type="Rhea" id="RHEA-COMP:10748"/>
        <dbReference type="ChEBI" id="CHEBI:83833"/>
        <dbReference type="ChEBI" id="CHEBI:83834"/>
        <dbReference type="EC" id="5.2.1.8"/>
    </reaction>
</comment>
<organism evidence="9 10">
    <name type="scientific">Candidatus Thiopontia autotrophica</name>
    <dbReference type="NCBI Taxonomy" id="2841688"/>
    <lineage>
        <taxon>Bacteria</taxon>
        <taxon>Pseudomonadati</taxon>
        <taxon>Pseudomonadota</taxon>
        <taxon>Gammaproteobacteria</taxon>
        <taxon>Candidatus Thiopontia</taxon>
    </lineage>
</organism>
<dbReference type="SUPFAM" id="SSF109998">
    <property type="entry name" value="Triger factor/SurA peptide-binding domain-like"/>
    <property type="match status" value="1"/>
</dbReference>
<accession>A0A8J6NWI2</accession>
<dbReference type="SUPFAM" id="SSF54534">
    <property type="entry name" value="FKBP-like"/>
    <property type="match status" value="2"/>
</dbReference>
<evidence type="ECO:0000256" key="2">
    <source>
        <dbReference type="ARBA" id="ARBA00022737"/>
    </source>
</evidence>
<dbReference type="Gene3D" id="1.10.4030.10">
    <property type="entry name" value="Porin chaperone SurA, peptide-binding domain"/>
    <property type="match status" value="1"/>
</dbReference>
<dbReference type="PANTHER" id="PTHR47637:SF1">
    <property type="entry name" value="CHAPERONE SURA"/>
    <property type="match status" value="1"/>
</dbReference>
<dbReference type="PROSITE" id="PS50198">
    <property type="entry name" value="PPIC_PPIASE_2"/>
    <property type="match status" value="2"/>
</dbReference>
<feature type="domain" description="PpiC" evidence="8">
    <location>
        <begin position="282"/>
        <end position="380"/>
    </location>
</feature>
<keyword evidence="6 7" id="KW-0413">Isomerase</keyword>
<dbReference type="PROSITE" id="PS01096">
    <property type="entry name" value="PPIC_PPIASE_1"/>
    <property type="match status" value="1"/>
</dbReference>
<protein>
    <recommendedName>
        <fullName evidence="7">Chaperone SurA</fullName>
    </recommendedName>
    <alternativeName>
        <fullName evidence="7">Peptidyl-prolyl cis-trans isomerase SurA</fullName>
        <shortName evidence="7">PPIase SurA</shortName>
        <ecNumber evidence="7">5.2.1.8</ecNumber>
    </alternativeName>
    <alternativeName>
        <fullName evidence="7">Rotamase SurA</fullName>
    </alternativeName>
</protein>
<evidence type="ECO:0000256" key="5">
    <source>
        <dbReference type="ARBA" id="ARBA00023186"/>
    </source>
</evidence>
<proteinExistence type="inferred from homology"/>
<dbReference type="InterPro" id="IPR027304">
    <property type="entry name" value="Trigger_fact/SurA_dom_sf"/>
</dbReference>
<dbReference type="GO" id="GO:0050821">
    <property type="term" value="P:protein stabilization"/>
    <property type="evidence" value="ECO:0007669"/>
    <property type="project" value="InterPro"/>
</dbReference>
<dbReference type="AlphaFoldDB" id="A0A8J6NWI2"/>
<reference evidence="9 10" key="1">
    <citation type="submission" date="2020-08" db="EMBL/GenBank/DDBJ databases">
        <title>Bridging the membrane lipid divide: bacteria of the FCB group superphylum have the potential to synthesize archaeal ether lipids.</title>
        <authorList>
            <person name="Villanueva L."/>
            <person name="Von Meijenfeldt F.A.B."/>
            <person name="Westbye A.B."/>
            <person name="Yadav S."/>
            <person name="Hopmans E.C."/>
            <person name="Dutilh B.E."/>
            <person name="Sinninghe Damste J.S."/>
        </authorList>
    </citation>
    <scope>NUCLEOTIDE SEQUENCE [LARGE SCALE GENOMIC DNA]</scope>
    <source>
        <strain evidence="9">NIOZ-UU100</strain>
    </source>
</reference>
<dbReference type="InterPro" id="IPR015391">
    <property type="entry name" value="SurA_N"/>
</dbReference>
<sequence length="428" mass="48190" precursor="true">MTKLFLSLALLFSMAANAASITSIDRIIALVNNDVILKSDLERELSTIVQRLNSKKVKLPPLERLTAQVLEKIISERLQLQAAEKAGIVIDESTTDRTMQRIAKRNKLSLSAFKQALAQEGVDYLTFRENLKKEITIENLKVKKVENRVTISDDEAKRLADKLASENANSLRQYKLGHILIPLPEGASPEQIQSAKKSALEIVQQLTAGASFEQTAMEQSAGSNALEGGILDWRTTAELPTLFAGQLPHLQQSPFIGPLRSASGFHLLSLLDSREQQATHLITLTRARHILLKNSELNSDEKLKAKLEIIKERALGGESFEELARTNSEDGSAKDGGDLGWQNPENLVPEFVKEMDKLQPGEISPVFKSRFGWHIIKLTERKQEDNTEEFLMSQARQMIRKRKISEATETWLRRLRDNAYIEYRLDDI</sequence>
<dbReference type="Gene3D" id="3.10.50.40">
    <property type="match status" value="2"/>
</dbReference>
<evidence type="ECO:0000313" key="10">
    <source>
        <dbReference type="Proteomes" id="UP000654401"/>
    </source>
</evidence>
<keyword evidence="4 7" id="KW-0697">Rotamase</keyword>
<keyword evidence="5 7" id="KW-0143">Chaperone</keyword>
<gene>
    <name evidence="7" type="primary">surA</name>
    <name evidence="9" type="ORF">H8D24_00360</name>
</gene>
<feature type="domain" description="PpiC" evidence="8">
    <location>
        <begin position="171"/>
        <end position="272"/>
    </location>
</feature>
<comment type="function">
    <text evidence="7">Chaperone involved in the correct folding and assembly of outer membrane proteins. Recognizes specific patterns of aromatic residues and the orientation of their side chains, which are found more frequently in integral outer membrane proteins. May act in both early periplasmic and late outer membrane-associated steps of protein maturation.</text>
</comment>
<dbReference type="GO" id="GO:0043165">
    <property type="term" value="P:Gram-negative-bacterium-type cell outer membrane assembly"/>
    <property type="evidence" value="ECO:0007669"/>
    <property type="project" value="InterPro"/>
</dbReference>
<dbReference type="PANTHER" id="PTHR47637">
    <property type="entry name" value="CHAPERONE SURA"/>
    <property type="match status" value="1"/>
</dbReference>
<evidence type="ECO:0000256" key="6">
    <source>
        <dbReference type="ARBA" id="ARBA00023235"/>
    </source>
</evidence>
<dbReference type="GO" id="GO:0051082">
    <property type="term" value="F:unfolded protein binding"/>
    <property type="evidence" value="ECO:0007669"/>
    <property type="project" value="UniProtKB-UniRule"/>
</dbReference>
<feature type="chain" id="PRO_5035349765" description="Chaperone SurA" evidence="7">
    <location>
        <begin position="19"/>
        <end position="428"/>
    </location>
</feature>
<dbReference type="HAMAP" id="MF_01183">
    <property type="entry name" value="Chaperone_SurA"/>
    <property type="match status" value="1"/>
</dbReference>
<comment type="domain">
    <text evidence="7">The PPIase activity resides only in the second parvulin domain. The N-terminal region and the C-terminal tail are necessary and sufficient for the chaperone activity of SurA. The PPIase activity is dispensable for SurA to function as a chaperone. The N-terminal region and the C-terminal tail are also required for porin recognition.</text>
</comment>
<keyword evidence="2 7" id="KW-0677">Repeat</keyword>
<dbReference type="GO" id="GO:0003755">
    <property type="term" value="F:peptidyl-prolyl cis-trans isomerase activity"/>
    <property type="evidence" value="ECO:0007669"/>
    <property type="project" value="UniProtKB-UniRule"/>
</dbReference>
<dbReference type="GO" id="GO:0042277">
    <property type="term" value="F:peptide binding"/>
    <property type="evidence" value="ECO:0007669"/>
    <property type="project" value="InterPro"/>
</dbReference>
<comment type="caution">
    <text evidence="9">The sequence shown here is derived from an EMBL/GenBank/DDBJ whole genome shotgun (WGS) entry which is preliminary data.</text>
</comment>
<keyword evidence="1 7" id="KW-0732">Signal</keyword>
<dbReference type="Proteomes" id="UP000654401">
    <property type="component" value="Unassembled WGS sequence"/>
</dbReference>